<evidence type="ECO:0000256" key="3">
    <source>
        <dbReference type="ARBA" id="ARBA00023237"/>
    </source>
</evidence>
<accession>A0A699XU72</accession>
<dbReference type="EMBL" id="BKCJ011878303">
    <property type="protein sequence ID" value="GFD60491.1"/>
    <property type="molecule type" value="Genomic_DNA"/>
</dbReference>
<keyword evidence="3" id="KW-0998">Cell outer membrane</keyword>
<organism evidence="4">
    <name type="scientific">Tanacetum cinerariifolium</name>
    <name type="common">Dalmatian daisy</name>
    <name type="synonym">Chrysanthemum cinerariifolium</name>
    <dbReference type="NCBI Taxonomy" id="118510"/>
    <lineage>
        <taxon>Eukaryota</taxon>
        <taxon>Viridiplantae</taxon>
        <taxon>Streptophyta</taxon>
        <taxon>Embryophyta</taxon>
        <taxon>Tracheophyta</taxon>
        <taxon>Spermatophyta</taxon>
        <taxon>Magnoliopsida</taxon>
        <taxon>eudicotyledons</taxon>
        <taxon>Gunneridae</taxon>
        <taxon>Pentapetalae</taxon>
        <taxon>asterids</taxon>
        <taxon>campanulids</taxon>
        <taxon>Asterales</taxon>
        <taxon>Asteraceae</taxon>
        <taxon>Asteroideae</taxon>
        <taxon>Anthemideae</taxon>
        <taxon>Anthemidinae</taxon>
        <taxon>Tanacetum</taxon>
    </lineage>
</organism>
<keyword evidence="2" id="KW-0472">Membrane</keyword>
<feature type="non-terminal residue" evidence="4">
    <location>
        <position position="62"/>
    </location>
</feature>
<reference evidence="4" key="1">
    <citation type="journal article" date="2019" name="Sci. Rep.">
        <title>Draft genome of Tanacetum cinerariifolium, the natural source of mosquito coil.</title>
        <authorList>
            <person name="Yamashiro T."/>
            <person name="Shiraishi A."/>
            <person name="Satake H."/>
            <person name="Nakayama K."/>
        </authorList>
    </citation>
    <scope>NUCLEOTIDE SEQUENCE</scope>
</reference>
<gene>
    <name evidence="4" type="ORF">Tci_932460</name>
</gene>
<name>A0A699XU72_TANCI</name>
<sequence>MTLKNTFRHGNSGQDYILTQPDDSKLNVNRYGTVWRRANTRVSSTDTTTNQTDLFGSFQALG</sequence>
<dbReference type="Gene3D" id="2.40.170.20">
    <property type="entry name" value="TonB-dependent receptor, beta-barrel domain"/>
    <property type="match status" value="1"/>
</dbReference>
<dbReference type="AlphaFoldDB" id="A0A699XU72"/>
<proteinExistence type="predicted"/>
<evidence type="ECO:0000256" key="2">
    <source>
        <dbReference type="ARBA" id="ARBA00023136"/>
    </source>
</evidence>
<comment type="caution">
    <text evidence="4">The sequence shown here is derived from an EMBL/GenBank/DDBJ whole genome shotgun (WGS) entry which is preliminary data.</text>
</comment>
<comment type="subcellular location">
    <subcellularLocation>
        <location evidence="1">Cell outer membrane</location>
    </subcellularLocation>
</comment>
<dbReference type="InterPro" id="IPR036942">
    <property type="entry name" value="Beta-barrel_TonB_sf"/>
</dbReference>
<evidence type="ECO:0000313" key="4">
    <source>
        <dbReference type="EMBL" id="GFD60491.1"/>
    </source>
</evidence>
<evidence type="ECO:0000256" key="1">
    <source>
        <dbReference type="ARBA" id="ARBA00004442"/>
    </source>
</evidence>
<protein>
    <submittedName>
        <fullName evidence="4">Uncharacterized protein</fullName>
    </submittedName>
</protein>